<accession>A0AAV2FJS5</accession>
<evidence type="ECO:0000313" key="2">
    <source>
        <dbReference type="EMBL" id="CAL1397958.1"/>
    </source>
</evidence>
<reference evidence="2 3" key="1">
    <citation type="submission" date="2024-04" db="EMBL/GenBank/DDBJ databases">
        <authorList>
            <person name="Fracassetti M."/>
        </authorList>
    </citation>
    <scope>NUCLEOTIDE SEQUENCE [LARGE SCALE GENOMIC DNA]</scope>
</reference>
<evidence type="ECO:0000256" key="1">
    <source>
        <dbReference type="SAM" id="MobiDB-lite"/>
    </source>
</evidence>
<evidence type="ECO:0000313" key="3">
    <source>
        <dbReference type="Proteomes" id="UP001497516"/>
    </source>
</evidence>
<organism evidence="2 3">
    <name type="scientific">Linum trigynum</name>
    <dbReference type="NCBI Taxonomy" id="586398"/>
    <lineage>
        <taxon>Eukaryota</taxon>
        <taxon>Viridiplantae</taxon>
        <taxon>Streptophyta</taxon>
        <taxon>Embryophyta</taxon>
        <taxon>Tracheophyta</taxon>
        <taxon>Spermatophyta</taxon>
        <taxon>Magnoliopsida</taxon>
        <taxon>eudicotyledons</taxon>
        <taxon>Gunneridae</taxon>
        <taxon>Pentapetalae</taxon>
        <taxon>rosids</taxon>
        <taxon>fabids</taxon>
        <taxon>Malpighiales</taxon>
        <taxon>Linaceae</taxon>
        <taxon>Linum</taxon>
    </lineage>
</organism>
<dbReference type="AlphaFoldDB" id="A0AAV2FJS5"/>
<dbReference type="EMBL" id="OZ034819">
    <property type="protein sequence ID" value="CAL1397958.1"/>
    <property type="molecule type" value="Genomic_DNA"/>
</dbReference>
<protein>
    <submittedName>
        <fullName evidence="2">Uncharacterized protein</fullName>
    </submittedName>
</protein>
<dbReference type="Proteomes" id="UP001497516">
    <property type="component" value="Chromosome 6"/>
</dbReference>
<gene>
    <name evidence="2" type="ORF">LTRI10_LOCUS38221</name>
</gene>
<keyword evidence="3" id="KW-1185">Reference proteome</keyword>
<proteinExistence type="predicted"/>
<name>A0AAV2FJS5_9ROSI</name>
<sequence>MKLEKLLCLKYRGSISSENSAGDHTTNPVPSSFHDMMLPPSPEDDDDDEGLSSSKSYVFDRNGAGPFVAAAADRPVEVERLILYGDRLLLLSTSIAAGIGKPLTIITSEGRILWGLWP</sequence>
<feature type="compositionally biased region" description="Polar residues" evidence="1">
    <location>
        <begin position="16"/>
        <end position="30"/>
    </location>
</feature>
<feature type="region of interest" description="Disordered" evidence="1">
    <location>
        <begin position="16"/>
        <end position="55"/>
    </location>
</feature>